<dbReference type="CDD" id="cd12378">
    <property type="entry name" value="RRM1_I_PABPs"/>
    <property type="match status" value="1"/>
</dbReference>
<dbReference type="SMART" id="SM00517">
    <property type="entry name" value="PolyA"/>
    <property type="match status" value="1"/>
</dbReference>
<dbReference type="CDD" id="cd12380">
    <property type="entry name" value="RRM3_I_PABPs"/>
    <property type="match status" value="1"/>
</dbReference>
<proteinExistence type="inferred from homology"/>
<evidence type="ECO:0000256" key="10">
    <source>
        <dbReference type="RuleBase" id="RU362004"/>
    </source>
</evidence>
<reference evidence="14 15" key="1">
    <citation type="submission" date="2019-03" db="EMBL/GenBank/DDBJ databases">
        <title>Rhodosporidium diobovatum UCD-FST 08-225 genome sequencing, assembly, and annotation.</title>
        <authorList>
            <person name="Fakankun I.U."/>
            <person name="Fristensky B."/>
            <person name="Levin D.B."/>
        </authorList>
    </citation>
    <scope>NUCLEOTIDE SEQUENCE [LARGE SCALE GENOMIC DNA]</scope>
    <source>
        <strain evidence="14 15">UCD-FST 08-225</strain>
    </source>
</reference>
<dbReference type="FunFam" id="3.30.70.330:FF:000590">
    <property type="entry name" value="Polyadenylate-binding protein 5"/>
    <property type="match status" value="1"/>
</dbReference>
<dbReference type="Proteomes" id="UP000311382">
    <property type="component" value="Unassembled WGS sequence"/>
</dbReference>
<dbReference type="SMART" id="SM00360">
    <property type="entry name" value="RRM"/>
    <property type="match status" value="4"/>
</dbReference>
<feature type="domain" description="RRM" evidence="12">
    <location>
        <begin position="257"/>
        <end position="334"/>
    </location>
</feature>
<feature type="region of interest" description="Disordered" evidence="11">
    <location>
        <begin position="1"/>
        <end position="80"/>
    </location>
</feature>
<dbReference type="FunFam" id="3.30.70.330:FF:000648">
    <property type="entry name" value="Polyadenylate-binding protein"/>
    <property type="match status" value="1"/>
</dbReference>
<sequence>MSADAAATTPKTEAPASSPAPAEAAPAAPAAAAEVKEDNDEAKPAAESTPAPAAQSGNNNNSSSNSNNNSGPSPSTSLYVGELDPTVTEAMLYEIFSMIGPVASIRVCRDAVTRRSLGYAYVNYLNSNDGERALEQLNYSSIKGRPCRIMWSQRDPSLRKTGAGNIFIKNLDENIDNKALHDTFAAFGNILSCKVAVDNQGNSLGYGFVHYDTAEAAKAAIEGVNGMLLNDKVVFVGLHIPKRERQAKIDEIKARFTNLYIKNVPLEVDEAEFRSIFEPFGQVTSAVVSKDQDGKSKGFGFVNFEKHEDAAKAVDELHEKDYKGQPLYVARAQRKSEREEELKKSYEQKKYEQTLKYQGVNLYVKNLDDDVDEDKLKAEFEAYGQITSCKIMVDDKGASRGFGFVCFSAPDEATKAVTELNGKMLGQKPLYVALAQRKDVRKQQLEAQVAQRNQIRAQQLQAAGIPGIPPYMPGAPMAYYGPAGYPQPGARGPMGYPQPGPGGMPRPRYYAPPNMPGMPPMGPYGQVPPQQFGQYPPPPPGAPGAGPRGAAPAGGRPGQPGQPPLPAGVPPRPGQALPNGAPLPPRGAPIPPNGVPRPTQAGQPPQRRARPEEAKAPGLTAAMLANAAPAEQKQMLGEALYPRIHASQPELAGKVTGMLLEMDSSELLYLLENDEALTAKVQEALDVLAEYTQRQSDAPAASSEEAAAPAPAAAEESSA</sequence>
<dbReference type="InterPro" id="IPR006515">
    <property type="entry name" value="PABP_1234"/>
</dbReference>
<feature type="domain" description="RRM" evidence="12">
    <location>
        <begin position="360"/>
        <end position="437"/>
    </location>
</feature>
<comment type="similarity">
    <text evidence="2 10">Belongs to the polyadenylate-binding protein type-1 family.</text>
</comment>
<evidence type="ECO:0000256" key="11">
    <source>
        <dbReference type="SAM" id="MobiDB-lite"/>
    </source>
</evidence>
<keyword evidence="8 9" id="KW-0694">RNA-binding</keyword>
<dbReference type="Pfam" id="PF00658">
    <property type="entry name" value="MLLE"/>
    <property type="match status" value="1"/>
</dbReference>
<dbReference type="Pfam" id="PF00076">
    <property type="entry name" value="RRM_1"/>
    <property type="match status" value="4"/>
</dbReference>
<dbReference type="PROSITE" id="PS50102">
    <property type="entry name" value="RRM"/>
    <property type="match status" value="4"/>
</dbReference>
<feature type="compositionally biased region" description="Pro residues" evidence="11">
    <location>
        <begin position="560"/>
        <end position="573"/>
    </location>
</feature>
<dbReference type="FunFam" id="1.10.1900.10:FF:000004">
    <property type="entry name" value="Polyadenylate-binding protein"/>
    <property type="match status" value="1"/>
</dbReference>
<dbReference type="CDD" id="cd12381">
    <property type="entry name" value="RRM4_I_PABPs"/>
    <property type="match status" value="1"/>
</dbReference>
<feature type="compositionally biased region" description="Low complexity" evidence="11">
    <location>
        <begin position="1"/>
        <end position="33"/>
    </location>
</feature>
<dbReference type="InterPro" id="IPR036053">
    <property type="entry name" value="PABP-dom"/>
</dbReference>
<evidence type="ECO:0000256" key="2">
    <source>
        <dbReference type="ARBA" id="ARBA00008557"/>
    </source>
</evidence>
<keyword evidence="15" id="KW-1185">Reference proteome</keyword>
<feature type="compositionally biased region" description="Pro residues" evidence="11">
    <location>
        <begin position="513"/>
        <end position="522"/>
    </location>
</feature>
<feature type="domain" description="RRM" evidence="12">
    <location>
        <begin position="76"/>
        <end position="154"/>
    </location>
</feature>
<dbReference type="GO" id="GO:0003723">
    <property type="term" value="F:RNA binding"/>
    <property type="evidence" value="ECO:0007669"/>
    <property type="project" value="UniProtKB-UniRule"/>
</dbReference>
<name>A0A5C5G4J2_9BASI</name>
<dbReference type="FunFam" id="3.30.70.330:FF:000003">
    <property type="entry name" value="Polyadenylate-binding protein"/>
    <property type="match status" value="1"/>
</dbReference>
<evidence type="ECO:0000256" key="6">
    <source>
        <dbReference type="ARBA" id="ARBA00022816"/>
    </source>
</evidence>
<feature type="domain" description="PABC" evidence="13">
    <location>
        <begin position="616"/>
        <end position="693"/>
    </location>
</feature>
<dbReference type="InterPro" id="IPR002004">
    <property type="entry name" value="PABP_HYD_C"/>
</dbReference>
<evidence type="ECO:0000256" key="8">
    <source>
        <dbReference type="ARBA" id="ARBA00022884"/>
    </source>
</evidence>
<dbReference type="PROSITE" id="PS51309">
    <property type="entry name" value="PABC"/>
    <property type="match status" value="1"/>
</dbReference>
<feature type="compositionally biased region" description="Low complexity" evidence="11">
    <location>
        <begin position="523"/>
        <end position="534"/>
    </location>
</feature>
<dbReference type="CDD" id="cd12379">
    <property type="entry name" value="RRM2_I_PABPs"/>
    <property type="match status" value="1"/>
</dbReference>
<feature type="region of interest" description="Disordered" evidence="11">
    <location>
        <begin position="491"/>
        <end position="620"/>
    </location>
</feature>
<feature type="domain" description="RRM" evidence="12">
    <location>
        <begin position="164"/>
        <end position="241"/>
    </location>
</feature>
<keyword evidence="3" id="KW-0813">Transport</keyword>
<gene>
    <name evidence="14" type="ORF">DMC30DRAFT_44360</name>
</gene>
<feature type="region of interest" description="Disordered" evidence="11">
    <location>
        <begin position="693"/>
        <end position="719"/>
    </location>
</feature>
<evidence type="ECO:0000256" key="1">
    <source>
        <dbReference type="ARBA" id="ARBA00004496"/>
    </source>
</evidence>
<evidence type="ECO:0000256" key="4">
    <source>
        <dbReference type="ARBA" id="ARBA00022490"/>
    </source>
</evidence>
<feature type="compositionally biased region" description="Low complexity" evidence="11">
    <location>
        <begin position="698"/>
        <end position="719"/>
    </location>
</feature>
<feature type="compositionally biased region" description="Low complexity" evidence="11">
    <location>
        <begin position="56"/>
        <end position="75"/>
    </location>
</feature>
<dbReference type="OrthoDB" id="19742at2759"/>
<dbReference type="GO" id="GO:0006417">
    <property type="term" value="P:regulation of translation"/>
    <property type="evidence" value="ECO:0007669"/>
    <property type="project" value="UniProtKB-KW"/>
</dbReference>
<dbReference type="InterPro" id="IPR034364">
    <property type="entry name" value="PABP_RRM1"/>
</dbReference>
<evidence type="ECO:0000256" key="9">
    <source>
        <dbReference type="PROSITE-ProRule" id="PRU00176"/>
    </source>
</evidence>
<evidence type="ECO:0000256" key="7">
    <source>
        <dbReference type="ARBA" id="ARBA00022845"/>
    </source>
</evidence>
<dbReference type="InterPro" id="IPR012677">
    <property type="entry name" value="Nucleotide-bd_a/b_plait_sf"/>
</dbReference>
<comment type="subcellular location">
    <subcellularLocation>
        <location evidence="1 10">Cytoplasm</location>
    </subcellularLocation>
</comment>
<evidence type="ECO:0000313" key="15">
    <source>
        <dbReference type="Proteomes" id="UP000311382"/>
    </source>
</evidence>
<evidence type="ECO:0000313" key="14">
    <source>
        <dbReference type="EMBL" id="TNY23254.1"/>
    </source>
</evidence>
<evidence type="ECO:0000259" key="13">
    <source>
        <dbReference type="PROSITE" id="PS51309"/>
    </source>
</evidence>
<keyword evidence="4 10" id="KW-0963">Cytoplasm</keyword>
<evidence type="ECO:0000256" key="3">
    <source>
        <dbReference type="ARBA" id="ARBA00022448"/>
    </source>
</evidence>
<dbReference type="SMART" id="SM00361">
    <property type="entry name" value="RRM_1"/>
    <property type="match status" value="4"/>
</dbReference>
<keyword evidence="7" id="KW-0810">Translation regulation</keyword>
<dbReference type="SUPFAM" id="SSF54928">
    <property type="entry name" value="RNA-binding domain, RBD"/>
    <property type="match status" value="2"/>
</dbReference>
<dbReference type="EMBL" id="SOZI01000013">
    <property type="protein sequence ID" value="TNY23254.1"/>
    <property type="molecule type" value="Genomic_DNA"/>
</dbReference>
<comment type="caution">
    <text evidence="14">The sequence shown here is derived from an EMBL/GenBank/DDBJ whole genome shotgun (WGS) entry which is preliminary data.</text>
</comment>
<dbReference type="InterPro" id="IPR000504">
    <property type="entry name" value="RRM_dom"/>
</dbReference>
<evidence type="ECO:0000259" key="12">
    <source>
        <dbReference type="PROSITE" id="PS50102"/>
    </source>
</evidence>
<dbReference type="GO" id="GO:0051028">
    <property type="term" value="P:mRNA transport"/>
    <property type="evidence" value="ECO:0007669"/>
    <property type="project" value="UniProtKB-KW"/>
</dbReference>
<keyword evidence="6" id="KW-0509">mRNA transport</keyword>
<dbReference type="InterPro" id="IPR035979">
    <property type="entry name" value="RBD_domain_sf"/>
</dbReference>
<feature type="compositionally biased region" description="Pro residues" evidence="11">
    <location>
        <begin position="581"/>
        <end position="595"/>
    </location>
</feature>
<dbReference type="STRING" id="5288.A0A5C5G4J2"/>
<evidence type="ECO:0000256" key="5">
    <source>
        <dbReference type="ARBA" id="ARBA00022737"/>
    </source>
</evidence>
<dbReference type="GO" id="GO:0010494">
    <property type="term" value="C:cytoplasmic stress granule"/>
    <property type="evidence" value="ECO:0007669"/>
    <property type="project" value="UniProtKB-ARBA"/>
</dbReference>
<keyword evidence="5" id="KW-0677">Repeat</keyword>
<dbReference type="PANTHER" id="PTHR24012">
    <property type="entry name" value="RNA BINDING PROTEIN"/>
    <property type="match status" value="1"/>
</dbReference>
<organism evidence="14 15">
    <name type="scientific">Rhodotorula diobovata</name>
    <dbReference type="NCBI Taxonomy" id="5288"/>
    <lineage>
        <taxon>Eukaryota</taxon>
        <taxon>Fungi</taxon>
        <taxon>Dikarya</taxon>
        <taxon>Basidiomycota</taxon>
        <taxon>Pucciniomycotina</taxon>
        <taxon>Microbotryomycetes</taxon>
        <taxon>Sporidiobolales</taxon>
        <taxon>Sporidiobolaceae</taxon>
        <taxon>Rhodotorula</taxon>
    </lineage>
</organism>
<dbReference type="AlphaFoldDB" id="A0A5C5G4J2"/>
<dbReference type="Gene3D" id="3.30.70.330">
    <property type="match status" value="4"/>
</dbReference>
<comment type="function">
    <text evidence="10">Binds the poly(A) tail of mRNA.</text>
</comment>
<protein>
    <recommendedName>
        <fullName evidence="10">Polyadenylate-binding protein</fullName>
        <shortName evidence="10">PABP</shortName>
    </recommendedName>
</protein>
<dbReference type="InterPro" id="IPR003954">
    <property type="entry name" value="RRM_euk-type"/>
</dbReference>
<dbReference type="FunFam" id="3.30.70.330:FF:000441">
    <property type="entry name" value="Polyadenylate-binding protein"/>
    <property type="match status" value="1"/>
</dbReference>
<dbReference type="InterPro" id="IPR045305">
    <property type="entry name" value="RRM2_I_PABPs"/>
</dbReference>
<dbReference type="NCBIfam" id="TIGR01628">
    <property type="entry name" value="PABP-1234"/>
    <property type="match status" value="1"/>
</dbReference>
<dbReference type="Gene3D" id="1.10.1900.10">
    <property type="entry name" value="c-terminal domain of poly(a) binding protein"/>
    <property type="match status" value="1"/>
</dbReference>
<accession>A0A5C5G4J2</accession>
<dbReference type="SUPFAM" id="SSF63570">
    <property type="entry name" value="PABC (PABP) domain"/>
    <property type="match status" value="1"/>
</dbReference>